<reference evidence="4" key="1">
    <citation type="submission" date="2016-12" db="EMBL/GenBank/DDBJ databases">
        <title>An insight into the sialome and mialome of the sand fly, Nyssomyia neivai.</title>
        <authorList>
            <person name="Sebastian V."/>
            <person name="Goulart T.M."/>
            <person name="Oliveira W."/>
            <person name="Calvo E."/>
            <person name="Oliveira L.F."/>
            <person name="Pinto M.C."/>
            <person name="Rosselino A.M."/>
            <person name="Ribeiro J.M."/>
        </authorList>
    </citation>
    <scope>NUCLEOTIDE SEQUENCE</scope>
</reference>
<keyword evidence="2" id="KW-0560">Oxidoreductase</keyword>
<dbReference type="PRINTS" id="PR00081">
    <property type="entry name" value="GDHRDH"/>
</dbReference>
<dbReference type="InterPro" id="IPR002347">
    <property type="entry name" value="SDR_fam"/>
</dbReference>
<dbReference type="PANTHER" id="PTHR43115">
    <property type="entry name" value="DEHYDROGENASE/REDUCTASE SDR FAMILY MEMBER 11"/>
    <property type="match status" value="1"/>
</dbReference>
<dbReference type="EMBL" id="GFDF01000432">
    <property type="protein sequence ID" value="JAV13652.1"/>
    <property type="molecule type" value="Transcribed_RNA"/>
</dbReference>
<dbReference type="SUPFAM" id="SSF51735">
    <property type="entry name" value="NAD(P)-binding Rossmann-fold domains"/>
    <property type="match status" value="1"/>
</dbReference>
<dbReference type="Pfam" id="PF00106">
    <property type="entry name" value="adh_short"/>
    <property type="match status" value="1"/>
</dbReference>
<evidence type="ECO:0000313" key="4">
    <source>
        <dbReference type="EMBL" id="JAV13652.1"/>
    </source>
</evidence>
<evidence type="ECO:0000256" key="3">
    <source>
        <dbReference type="RuleBase" id="RU000363"/>
    </source>
</evidence>
<comment type="similarity">
    <text evidence="1 3">Belongs to the short-chain dehydrogenases/reductases (SDR) family.</text>
</comment>
<dbReference type="AlphaFoldDB" id="A0A1L8E541"/>
<dbReference type="GO" id="GO:0016616">
    <property type="term" value="F:oxidoreductase activity, acting on the CH-OH group of donors, NAD or NADP as acceptor"/>
    <property type="evidence" value="ECO:0007669"/>
    <property type="project" value="UniProtKB-ARBA"/>
</dbReference>
<sequence length="252" mass="27420">MDKWIGKVAVVTGASSGIGASLAKALADAGMIVVGLARRSAMVEEISTSVTGSGKIHAIKCDVTDIQQVKNAFESIRNDFGGIDVFISNAGLIKSAFLIENDLNDFRETIDLNLWASVVCIKEAIKDMRERNTKGHIIIINSVLGHRIPDVPLPKFNIYPATKFALTALAQTIRQELRFHGTEIKLTNICPGMVDTPMLSVFDLRHFAPLPKLSADDVKDAVIYALGTPENVQINDIIFEAIGAFVFPNDLQ</sequence>
<dbReference type="FunFam" id="3.40.50.720:FF:000047">
    <property type="entry name" value="NADP-dependent L-serine/L-allo-threonine dehydrogenase"/>
    <property type="match status" value="1"/>
</dbReference>
<evidence type="ECO:0000256" key="1">
    <source>
        <dbReference type="ARBA" id="ARBA00006484"/>
    </source>
</evidence>
<protein>
    <submittedName>
        <fullName evidence="4">Putative dehydrogenase</fullName>
    </submittedName>
</protein>
<organism evidence="4">
    <name type="scientific">Nyssomyia neivai</name>
    <dbReference type="NCBI Taxonomy" id="330878"/>
    <lineage>
        <taxon>Eukaryota</taxon>
        <taxon>Metazoa</taxon>
        <taxon>Ecdysozoa</taxon>
        <taxon>Arthropoda</taxon>
        <taxon>Hexapoda</taxon>
        <taxon>Insecta</taxon>
        <taxon>Pterygota</taxon>
        <taxon>Neoptera</taxon>
        <taxon>Endopterygota</taxon>
        <taxon>Diptera</taxon>
        <taxon>Nematocera</taxon>
        <taxon>Psychodoidea</taxon>
        <taxon>Psychodidae</taxon>
        <taxon>Nyssomyia</taxon>
    </lineage>
</organism>
<dbReference type="PANTHER" id="PTHR43115:SF4">
    <property type="entry name" value="DEHYDROGENASE_REDUCTASE SDR FAMILY MEMBER 11"/>
    <property type="match status" value="1"/>
</dbReference>
<name>A0A1L8E541_9DIPT</name>
<accession>A0A1L8E541</accession>
<proteinExistence type="inferred from homology"/>
<dbReference type="PRINTS" id="PR00080">
    <property type="entry name" value="SDRFAMILY"/>
</dbReference>
<dbReference type="Gene3D" id="3.40.50.720">
    <property type="entry name" value="NAD(P)-binding Rossmann-like Domain"/>
    <property type="match status" value="1"/>
</dbReference>
<dbReference type="InterPro" id="IPR036291">
    <property type="entry name" value="NAD(P)-bd_dom_sf"/>
</dbReference>
<evidence type="ECO:0000256" key="2">
    <source>
        <dbReference type="ARBA" id="ARBA00023002"/>
    </source>
</evidence>